<dbReference type="InterPro" id="IPR032675">
    <property type="entry name" value="LRR_dom_sf"/>
</dbReference>
<dbReference type="PANTHER" id="PTHR36766:SF70">
    <property type="entry name" value="DISEASE RESISTANCE PROTEIN RGA4"/>
    <property type="match status" value="1"/>
</dbReference>
<dbReference type="Proteomes" id="UP001206925">
    <property type="component" value="Unassembled WGS sequence"/>
</dbReference>
<evidence type="ECO:0000313" key="3">
    <source>
        <dbReference type="Proteomes" id="UP001206925"/>
    </source>
</evidence>
<dbReference type="Gene3D" id="3.80.10.10">
    <property type="entry name" value="Ribonuclease Inhibitor"/>
    <property type="match status" value="3"/>
</dbReference>
<gene>
    <name evidence="2" type="ORF">M8C21_009184</name>
</gene>
<evidence type="ECO:0000313" key="2">
    <source>
        <dbReference type="EMBL" id="KAI7731789.1"/>
    </source>
</evidence>
<comment type="caution">
    <text evidence="2">The sequence shown here is derived from an EMBL/GenBank/DDBJ whole genome shotgun (WGS) entry which is preliminary data.</text>
</comment>
<keyword evidence="1" id="KW-0611">Plant defense</keyword>
<organism evidence="2 3">
    <name type="scientific">Ambrosia artemisiifolia</name>
    <name type="common">Common ragweed</name>
    <dbReference type="NCBI Taxonomy" id="4212"/>
    <lineage>
        <taxon>Eukaryota</taxon>
        <taxon>Viridiplantae</taxon>
        <taxon>Streptophyta</taxon>
        <taxon>Embryophyta</taxon>
        <taxon>Tracheophyta</taxon>
        <taxon>Spermatophyta</taxon>
        <taxon>Magnoliopsida</taxon>
        <taxon>eudicotyledons</taxon>
        <taxon>Gunneridae</taxon>
        <taxon>Pentapetalae</taxon>
        <taxon>asterids</taxon>
        <taxon>campanulids</taxon>
        <taxon>Asterales</taxon>
        <taxon>Asteraceae</taxon>
        <taxon>Asteroideae</taxon>
        <taxon>Heliantheae alliance</taxon>
        <taxon>Heliantheae</taxon>
        <taxon>Ambrosia</taxon>
    </lineage>
</organism>
<name>A0AAD5BYX8_AMBAR</name>
<keyword evidence="3" id="KW-1185">Reference proteome</keyword>
<dbReference type="SUPFAM" id="SSF52047">
    <property type="entry name" value="RNI-like"/>
    <property type="match status" value="1"/>
</dbReference>
<feature type="non-terminal residue" evidence="2">
    <location>
        <position position="1"/>
    </location>
</feature>
<evidence type="ECO:0000256" key="1">
    <source>
        <dbReference type="ARBA" id="ARBA00022821"/>
    </source>
</evidence>
<protein>
    <submittedName>
        <fullName evidence="2">Uncharacterized protein</fullName>
    </submittedName>
</protein>
<dbReference type="SUPFAM" id="SSF52058">
    <property type="entry name" value="L domain-like"/>
    <property type="match status" value="1"/>
</dbReference>
<dbReference type="EMBL" id="JAMZMK010010387">
    <property type="protein sequence ID" value="KAI7731789.1"/>
    <property type="molecule type" value="Genomic_DNA"/>
</dbReference>
<dbReference type="AlphaFoldDB" id="A0AAD5BYX8"/>
<proteinExistence type="predicted"/>
<accession>A0AAD5BYX8</accession>
<reference evidence="2" key="1">
    <citation type="submission" date="2022-06" db="EMBL/GenBank/DDBJ databases">
        <title>Uncovering the hologenomic basis of an extraordinary plant invasion.</title>
        <authorList>
            <person name="Bieker V.C."/>
            <person name="Martin M.D."/>
            <person name="Gilbert T."/>
            <person name="Hodgins K."/>
            <person name="Battlay P."/>
            <person name="Petersen B."/>
            <person name="Wilson J."/>
        </authorList>
    </citation>
    <scope>NUCLEOTIDE SEQUENCE</scope>
    <source>
        <strain evidence="2">AA19_3_7</strain>
        <tissue evidence="2">Leaf</tissue>
    </source>
</reference>
<dbReference type="GO" id="GO:0006952">
    <property type="term" value="P:defense response"/>
    <property type="evidence" value="ECO:0007669"/>
    <property type="project" value="UniProtKB-KW"/>
</dbReference>
<sequence length="592" mass="67336">NCPGLIKFPPETTNSEVLVFPSLRELHITSCPQLVEVLAEALPLLRDLGISKCGDGVLRSVVQAAPSITILGIGDISGLTYKVWSGVMEHLGAVEEVSIWKCNEIRYLWESEEEASKVLVNIKKLEVRYCSNLVSLGEKEEEDNFGRSLLSSLRTFSLTHVSFPTSTAGGGGQKLKSLDIVDCRELMEKINNINTGVLESIRIRDWADLKSLMQFGNFIYLTQLHLEHCPSLESFPDIPMPVLTNLTIRKCERMKSLSAHQLRNLTQLKCLKIKYCPSIDASSHGGVWPPNLSSLRLRRLKKPMSEWGPQSFPSSLVELKLYDEPDLRNFSQWIFPSSLTKLKIVKFEKLESLSMGLQHLTSLQHLFIDDCPKMKDLPKHLTSLQYLIIDRCPMMNDLPKHMLPSLLRLYIDGCPKLCKRYEGRGSHHYPLFSHIPRIYIDSVERGKKILNMCVGKTKLYKPQRETETNSRMEKIQQFRLTHVSFPTSATGGGGGQKLKSLDITHGKDQFEINDAIGDWLKKPMSEWGPQSFPSSLVELNWNHFQWVWNTSPPSKDETSAKTAAAFTFDFAHQRMPKTETKIWIELNEARRN</sequence>
<dbReference type="PANTHER" id="PTHR36766">
    <property type="entry name" value="PLANT BROAD-SPECTRUM MILDEW RESISTANCE PROTEIN RPW8"/>
    <property type="match status" value="1"/>
</dbReference>